<dbReference type="GO" id="GO:0016787">
    <property type="term" value="F:hydrolase activity"/>
    <property type="evidence" value="ECO:0007669"/>
    <property type="project" value="UniProtKB-KW"/>
</dbReference>
<dbReference type="PANTHER" id="PTHR34354">
    <property type="entry name" value="NADPH-DEPENDENT 7-CYANO-7-DEAZAGUANINE REDUCTASE"/>
    <property type="match status" value="1"/>
</dbReference>
<dbReference type="Proteomes" id="UP000055035">
    <property type="component" value="Unassembled WGS sequence"/>
</dbReference>
<dbReference type="InterPro" id="IPR029500">
    <property type="entry name" value="QueF"/>
</dbReference>
<evidence type="ECO:0000256" key="3">
    <source>
        <dbReference type="ARBA" id="ARBA00022857"/>
    </source>
</evidence>
<feature type="binding site" evidence="5">
    <location>
        <begin position="86"/>
        <end position="87"/>
    </location>
    <ligand>
        <name>NADPH</name>
        <dbReference type="ChEBI" id="CHEBI:57783"/>
    </ligand>
</feature>
<dbReference type="NCBIfam" id="TIGR03138">
    <property type="entry name" value="QueF"/>
    <property type="match status" value="1"/>
</dbReference>
<keyword evidence="1 5" id="KW-0963">Cytoplasm</keyword>
<dbReference type="UniPathway" id="UPA00392"/>
<dbReference type="PATRIC" id="fig|456.5.peg.165"/>
<dbReference type="HAMAP" id="MF_00817">
    <property type="entry name" value="QueF_type2"/>
    <property type="match status" value="1"/>
</dbReference>
<dbReference type="AlphaFoldDB" id="A0A0W0VFK5"/>
<dbReference type="GO" id="GO:0033739">
    <property type="term" value="F:preQ1 synthase activity"/>
    <property type="evidence" value="ECO:0007669"/>
    <property type="project" value="UniProtKB-UniRule"/>
</dbReference>
<organism evidence="7 8">
    <name type="scientific">Legionella jordanis</name>
    <dbReference type="NCBI Taxonomy" id="456"/>
    <lineage>
        <taxon>Bacteria</taxon>
        <taxon>Pseudomonadati</taxon>
        <taxon>Pseudomonadota</taxon>
        <taxon>Gammaproteobacteria</taxon>
        <taxon>Legionellales</taxon>
        <taxon>Legionellaceae</taxon>
        <taxon>Legionella</taxon>
    </lineage>
</organism>
<protein>
    <recommendedName>
        <fullName evidence="5">NADPH-dependent 7-cyano-7-deazaguanine reductase</fullName>
        <ecNumber evidence="5">1.7.1.13</ecNumber>
    </recommendedName>
    <alternativeName>
        <fullName evidence="5">7-cyano-7-carbaguanine reductase</fullName>
    </alternativeName>
    <alternativeName>
        <fullName evidence="5">NADPH-dependent nitrile oxidoreductase</fullName>
    </alternativeName>
    <alternativeName>
        <fullName evidence="5">PreQ(0) reductase</fullName>
    </alternativeName>
</protein>
<comment type="caution">
    <text evidence="7">The sequence shown here is derived from an EMBL/GenBank/DDBJ whole genome shotgun (WGS) entry which is preliminary data.</text>
</comment>
<reference evidence="7 8" key="1">
    <citation type="submission" date="2015-11" db="EMBL/GenBank/DDBJ databases">
        <title>Genomic analysis of 38 Legionella species identifies large and diverse effector repertoires.</title>
        <authorList>
            <person name="Burstein D."/>
            <person name="Amaro F."/>
            <person name="Zusman T."/>
            <person name="Lifshitz Z."/>
            <person name="Cohen O."/>
            <person name="Gilbert J.A."/>
            <person name="Pupko T."/>
            <person name="Shuman H.A."/>
            <person name="Segal G."/>
        </authorList>
    </citation>
    <scope>NUCLEOTIDE SEQUENCE [LARGE SCALE GENOMIC DNA]</scope>
    <source>
        <strain evidence="7 8">BL-540</strain>
    </source>
</reference>
<keyword evidence="8" id="KW-1185">Reference proteome</keyword>
<evidence type="ECO:0000256" key="2">
    <source>
        <dbReference type="ARBA" id="ARBA00022785"/>
    </source>
</evidence>
<keyword evidence="3 5" id="KW-0521">NADP</keyword>
<evidence type="ECO:0000313" key="8">
    <source>
        <dbReference type="Proteomes" id="UP000055035"/>
    </source>
</evidence>
<dbReference type="STRING" id="456.Ljor_0149"/>
<sequence length="278" mass="31634">MSDKELYSSPLGQKTTYVETYNSSLLFPISRGPKREDIGINNQQLPFYGYDLWTAYELSWLNNKGKPVVAVADILIPCDSPNLIESKSLKLYLNSFNNSHFDSTETVVQTLVNDLSKSAGSPVNVTIFPPEHFSLSRIEDMNGFCLDELDVRCDEYQVNSSLLTIEGESVVNDYSVYSHLLKSNCPVTGQPDWGTLAITYSGPRINNDSLLKYIVSFRNHNEFHEQCVERIFTDLMTHCQAKELCVYARYTRRGGLDINPIRSSSYIAPPRNIRLYRQ</sequence>
<evidence type="ECO:0000259" key="6">
    <source>
        <dbReference type="Pfam" id="PF14819"/>
    </source>
</evidence>
<evidence type="ECO:0000256" key="4">
    <source>
        <dbReference type="ARBA" id="ARBA00023002"/>
    </source>
</evidence>
<comment type="function">
    <text evidence="5">Catalyzes the NADPH-dependent reduction of 7-cyano-7-deazaguanine (preQ0) to 7-aminomethyl-7-deazaguanine (preQ1).</text>
</comment>
<dbReference type="Gene3D" id="3.30.1130.10">
    <property type="match status" value="2"/>
</dbReference>
<dbReference type="EC" id="1.7.1.13" evidence="5"/>
<dbReference type="GO" id="GO:0005737">
    <property type="term" value="C:cytoplasm"/>
    <property type="evidence" value="ECO:0007669"/>
    <property type="project" value="UniProtKB-SubCell"/>
</dbReference>
<comment type="subcellular location">
    <subcellularLocation>
        <location evidence="5">Cytoplasm</location>
    </subcellularLocation>
</comment>
<dbReference type="Pfam" id="PF14819">
    <property type="entry name" value="QueF_N"/>
    <property type="match status" value="1"/>
</dbReference>
<dbReference type="SUPFAM" id="SSF55620">
    <property type="entry name" value="Tetrahydrobiopterin biosynthesis enzymes-like"/>
    <property type="match status" value="1"/>
</dbReference>
<feature type="active site" description="Proton donor" evidence="5">
    <location>
        <position position="192"/>
    </location>
</feature>
<feature type="domain" description="NADPH-dependent 7-cyano-7-deazaguanine reductase N-terminal" evidence="6">
    <location>
        <begin position="17"/>
        <end position="127"/>
    </location>
</feature>
<comment type="catalytic activity">
    <reaction evidence="5">
        <text>7-aminomethyl-7-carbaguanine + 2 NADP(+) = 7-cyano-7-carbaguanine + 2 NADPH + 3 H(+)</text>
        <dbReference type="Rhea" id="RHEA:13409"/>
        <dbReference type="ChEBI" id="CHEBI:15378"/>
        <dbReference type="ChEBI" id="CHEBI:45075"/>
        <dbReference type="ChEBI" id="CHEBI:57783"/>
        <dbReference type="ChEBI" id="CHEBI:58349"/>
        <dbReference type="ChEBI" id="CHEBI:58703"/>
        <dbReference type="EC" id="1.7.1.13"/>
    </reaction>
</comment>
<feature type="binding site" evidence="5">
    <location>
        <begin position="84"/>
        <end position="86"/>
    </location>
    <ligand>
        <name>substrate</name>
    </ligand>
</feature>
<evidence type="ECO:0000256" key="5">
    <source>
        <dbReference type="HAMAP-Rule" id="MF_00817"/>
    </source>
</evidence>
<dbReference type="InterPro" id="IPR043133">
    <property type="entry name" value="GTP-CH-I_C/QueF"/>
</dbReference>
<dbReference type="PIRSF" id="PIRSF004750">
    <property type="entry name" value="Nitrile_oxidored_YqcD_prd"/>
    <property type="match status" value="1"/>
</dbReference>
<feature type="binding site" evidence="5">
    <location>
        <begin position="253"/>
        <end position="254"/>
    </location>
    <ligand>
        <name>NADPH</name>
        <dbReference type="ChEBI" id="CHEBI:57783"/>
    </ligand>
</feature>
<dbReference type="InterPro" id="IPR029139">
    <property type="entry name" value="QueF_N"/>
</dbReference>
<dbReference type="EMBL" id="LNYJ01000003">
    <property type="protein sequence ID" value="KTD18926.1"/>
    <property type="molecule type" value="Genomic_DNA"/>
</dbReference>
<dbReference type="GO" id="GO:0008616">
    <property type="term" value="P:tRNA queuosine(34) biosynthetic process"/>
    <property type="evidence" value="ECO:0007669"/>
    <property type="project" value="UniProtKB-UniRule"/>
</dbReference>
<accession>A0A0W0VFK5</accession>
<comment type="pathway">
    <text evidence="5">tRNA modification; tRNA-queuosine biosynthesis.</text>
</comment>
<evidence type="ECO:0000256" key="1">
    <source>
        <dbReference type="ARBA" id="ARBA00022490"/>
    </source>
</evidence>
<dbReference type="InterPro" id="IPR016428">
    <property type="entry name" value="QueF_type2"/>
</dbReference>
<proteinExistence type="inferred from homology"/>
<dbReference type="InterPro" id="IPR050084">
    <property type="entry name" value="NADPH_dep_7-cyano-7-deazaG_red"/>
</dbReference>
<name>A0A0W0VFK5_9GAMM</name>
<dbReference type="PANTHER" id="PTHR34354:SF1">
    <property type="entry name" value="NADPH-DEPENDENT 7-CYANO-7-DEAZAGUANINE REDUCTASE"/>
    <property type="match status" value="1"/>
</dbReference>
<keyword evidence="2 5" id="KW-0671">Queuosine biosynthesis</keyword>
<feature type="active site" description="Thioimide intermediate" evidence="5">
    <location>
        <position position="185"/>
    </location>
</feature>
<keyword evidence="4 5" id="KW-0560">Oxidoreductase</keyword>
<comment type="similarity">
    <text evidence="5">Belongs to the GTP cyclohydrolase I family. QueF type 2 subfamily.</text>
</comment>
<keyword evidence="7" id="KW-0378">Hydrolase</keyword>
<dbReference type="OrthoDB" id="9789995at2"/>
<evidence type="ECO:0000313" key="7">
    <source>
        <dbReference type="EMBL" id="KTD18926.1"/>
    </source>
</evidence>
<feature type="binding site" evidence="5">
    <location>
        <begin position="224"/>
        <end position="225"/>
    </location>
    <ligand>
        <name>substrate</name>
    </ligand>
</feature>
<dbReference type="RefSeq" id="WP_058469737.1">
    <property type="nucleotide sequence ID" value="NZ_CAAAIC010000005.1"/>
</dbReference>
<gene>
    <name evidence="5" type="primary">queF</name>
    <name evidence="7" type="ORF">Ljor_0149</name>
</gene>
<dbReference type="Pfam" id="PF14489">
    <property type="entry name" value="QueF"/>
    <property type="match status" value="1"/>
</dbReference>
<comment type="subunit">
    <text evidence="5">Homodimer.</text>
</comment>